<dbReference type="InterPro" id="IPR029480">
    <property type="entry name" value="Transpos_assoc"/>
</dbReference>
<name>A0A1U7XK28_NICSY</name>
<feature type="domain" description="DUF4218" evidence="1">
    <location>
        <begin position="378"/>
        <end position="441"/>
    </location>
</feature>
<dbReference type="Pfam" id="PF02992">
    <property type="entry name" value="Transposase_21"/>
    <property type="match status" value="1"/>
</dbReference>
<reference evidence="3" key="1">
    <citation type="journal article" date="2013" name="Genome Biol.">
        <title>Reference genomes and transcriptomes of Nicotiana sylvestris and Nicotiana tomentosiformis.</title>
        <authorList>
            <person name="Sierro N."/>
            <person name="Battey J.N."/>
            <person name="Ouadi S."/>
            <person name="Bovet L."/>
            <person name="Goepfert S."/>
            <person name="Bakaher N."/>
            <person name="Peitsch M.C."/>
            <person name="Ivanov N.V."/>
        </authorList>
    </citation>
    <scope>NUCLEOTIDE SEQUENCE [LARGE SCALE GENOMIC DNA]</scope>
</reference>
<evidence type="ECO:0000259" key="2">
    <source>
        <dbReference type="Pfam" id="PF13963"/>
    </source>
</evidence>
<dbReference type="PANTHER" id="PTHR10775">
    <property type="entry name" value="OS08G0208400 PROTEIN"/>
    <property type="match status" value="1"/>
</dbReference>
<keyword evidence="3" id="KW-1185">Reference proteome</keyword>
<organism evidence="3 4">
    <name type="scientific">Nicotiana sylvestris</name>
    <name type="common">Wood tobacco</name>
    <name type="synonym">South American tobacco</name>
    <dbReference type="NCBI Taxonomy" id="4096"/>
    <lineage>
        <taxon>Eukaryota</taxon>
        <taxon>Viridiplantae</taxon>
        <taxon>Streptophyta</taxon>
        <taxon>Embryophyta</taxon>
        <taxon>Tracheophyta</taxon>
        <taxon>Spermatophyta</taxon>
        <taxon>Magnoliopsida</taxon>
        <taxon>eudicotyledons</taxon>
        <taxon>Gunneridae</taxon>
        <taxon>Pentapetalae</taxon>
        <taxon>asterids</taxon>
        <taxon>lamiids</taxon>
        <taxon>Solanales</taxon>
        <taxon>Solanaceae</taxon>
        <taxon>Nicotianoideae</taxon>
        <taxon>Nicotianeae</taxon>
        <taxon>Nicotiana</taxon>
    </lineage>
</organism>
<protein>
    <submittedName>
        <fullName evidence="4">Uncharacterized protein LOC104237505</fullName>
    </submittedName>
</protein>
<evidence type="ECO:0000313" key="3">
    <source>
        <dbReference type="Proteomes" id="UP000189701"/>
    </source>
</evidence>
<reference evidence="4" key="2">
    <citation type="submission" date="2025-08" db="UniProtKB">
        <authorList>
            <consortium name="RefSeq"/>
        </authorList>
    </citation>
    <scope>IDENTIFICATION</scope>
    <source>
        <tissue evidence="4">Leaf</tissue>
    </source>
</reference>
<dbReference type="eggNOG" id="ENOG502QWJJ">
    <property type="taxonomic scope" value="Eukaryota"/>
</dbReference>
<accession>A0A1U7XK28</accession>
<dbReference type="InterPro" id="IPR025452">
    <property type="entry name" value="DUF4218"/>
</dbReference>
<dbReference type="Pfam" id="PF13963">
    <property type="entry name" value="Transpos_assoc"/>
    <property type="match status" value="1"/>
</dbReference>
<proteinExistence type="predicted"/>
<evidence type="ECO:0000313" key="4">
    <source>
        <dbReference type="RefSeq" id="XP_009789966.1"/>
    </source>
</evidence>
<dbReference type="PANTHER" id="PTHR10775:SF158">
    <property type="entry name" value="TNP2-LIKE TRANSPOSON PROTEIN"/>
    <property type="match status" value="1"/>
</dbReference>
<dbReference type="InterPro" id="IPR004242">
    <property type="entry name" value="Transposase_21"/>
</dbReference>
<feature type="domain" description="Transposase-associated" evidence="2">
    <location>
        <begin position="3"/>
        <end position="75"/>
    </location>
</feature>
<dbReference type="AlphaFoldDB" id="A0A1U7XK28"/>
<sequence length="441" mass="50993">MDKSWIEKPRNTNEYWLGLDKFLDFAFKNAAVEDTIRCPCPKCGFGKWHTREIVHDHLICKSFPQNYVIWNLHGEKQVVAPSGDRDVMQEMFHPENLIETMLNDAFGYDRHQAADGGISQPLDSNEISNEAHREDTGDFHDFLKDGSETLHEGSKYTKLEFLIKLYHIKVYCGLSDKAMTMILDLLRDAFEDAKLPPFFYEAKKTISKHGLDYTKIPACTNNCMLYWEGDSELEASLMWTISDFPGLGILFGGNTHTGFACPTCNFDTEPCRLRHSKKWCFMGHRRFLRRNHRFRLNRVRFNGSTEERNPPLKLSGSAILRQIEEGRGAELYCRGKRSRGATKQWNKRKQLLPLAIRNVLPDHVVAVLVDFCSFFRALSSKTLNVSELDKLQERIESTFFHLEILFPPTFFTVMVHLSIHLAEEAKLGGPVHHRNMYPVER</sequence>
<dbReference type="Pfam" id="PF13960">
    <property type="entry name" value="DUF4218"/>
    <property type="match status" value="1"/>
</dbReference>
<gene>
    <name evidence="4" type="primary">LOC104237505</name>
</gene>
<dbReference type="Proteomes" id="UP000189701">
    <property type="component" value="Unplaced"/>
</dbReference>
<dbReference type="RefSeq" id="XP_009789966.1">
    <property type="nucleotide sequence ID" value="XM_009791664.1"/>
</dbReference>
<evidence type="ECO:0000259" key="1">
    <source>
        <dbReference type="Pfam" id="PF13960"/>
    </source>
</evidence>